<evidence type="ECO:0000313" key="3">
    <source>
        <dbReference type="Ensembl" id="ENSAZOP00000014292.1"/>
    </source>
</evidence>
<feature type="region of interest" description="Disordered" evidence="1">
    <location>
        <begin position="1"/>
        <end position="36"/>
    </location>
</feature>
<feature type="region of interest" description="Disordered" evidence="1">
    <location>
        <begin position="128"/>
        <end position="167"/>
    </location>
</feature>
<dbReference type="Pfam" id="PF07258">
    <property type="entry name" value="COMM_domain"/>
    <property type="match status" value="1"/>
</dbReference>
<protein>
    <recommendedName>
        <fullName evidence="2">COMM domain-containing protein</fullName>
    </recommendedName>
</protein>
<evidence type="ECO:0000256" key="1">
    <source>
        <dbReference type="SAM" id="MobiDB-lite"/>
    </source>
</evidence>
<accession>A0A8B9UVY5</accession>
<feature type="domain" description="COMM" evidence="2">
    <location>
        <begin position="352"/>
        <end position="419"/>
    </location>
</feature>
<sequence>MAPGDREPGSVPSATSPHRADVAGEQGVTRGWPAGPGVPALGAGVDVGRAVLRGREEAQAWGHTTKGPKWARGAGGPEVPGLDLLGETREGGWVWAVQGWQHPATGAWLGVLGTPGCGGAPAEGGVPGLGSRSRCPVSVHRGGPGSAESAAANAQAEASAGSGAGPGRAGGAAAAMGLLNFTREPVPEAVSGDMHNLNQLSAEQFSALTEVLFRFLTEPKEVERFLTQLSDFATMNKISLGPLKNIVKSILLVPNGTSIGLTFKALGIRKDIGRHNCISYLGELWFVSKHRPQPVFLWQGALKRNLSSEQVRADFIALGLSEEKASYFAEQWRLNSPTLTRLAVGQTLMINQLIDMEWKFGVTAGSSELEKVGSIFLQLKLVIKKGTQMENVYIELTLPQFYSFLHEMERVKTSLESFS</sequence>
<dbReference type="Proteomes" id="UP000694549">
    <property type="component" value="Unplaced"/>
</dbReference>
<keyword evidence="4" id="KW-1185">Reference proteome</keyword>
<dbReference type="GO" id="GO:0045892">
    <property type="term" value="P:negative regulation of DNA-templated transcription"/>
    <property type="evidence" value="ECO:0007669"/>
    <property type="project" value="TreeGrafter"/>
</dbReference>
<dbReference type="AlphaFoldDB" id="A0A8B9UVY5"/>
<dbReference type="GO" id="GO:0033209">
    <property type="term" value="P:tumor necrosis factor-mediated signaling pathway"/>
    <property type="evidence" value="ECO:0007669"/>
    <property type="project" value="TreeGrafter"/>
</dbReference>
<name>A0A8B9UVY5_9AVES</name>
<dbReference type="GO" id="GO:0051059">
    <property type="term" value="F:NF-kappaB binding"/>
    <property type="evidence" value="ECO:0007669"/>
    <property type="project" value="TreeGrafter"/>
</dbReference>
<feature type="compositionally biased region" description="Low complexity" evidence="1">
    <location>
        <begin position="146"/>
        <end position="161"/>
    </location>
</feature>
<proteinExistence type="predicted"/>
<dbReference type="PANTHER" id="PTHR16231">
    <property type="entry name" value="COMM DOMAIN-CONTAINING PROTEIN 4-8 FAMILY MEMBER"/>
    <property type="match status" value="1"/>
</dbReference>
<dbReference type="PROSITE" id="PS51269">
    <property type="entry name" value="COMM"/>
    <property type="match status" value="1"/>
</dbReference>
<dbReference type="PANTHER" id="PTHR16231:SF2">
    <property type="entry name" value="COMM DOMAIN-CONTAINING PROTEIN 7"/>
    <property type="match status" value="1"/>
</dbReference>
<organism evidence="3 4">
    <name type="scientific">Anas zonorhyncha</name>
    <name type="common">Eastern spot-billed duck</name>
    <dbReference type="NCBI Taxonomy" id="75864"/>
    <lineage>
        <taxon>Eukaryota</taxon>
        <taxon>Metazoa</taxon>
        <taxon>Chordata</taxon>
        <taxon>Craniata</taxon>
        <taxon>Vertebrata</taxon>
        <taxon>Euteleostomi</taxon>
        <taxon>Archelosauria</taxon>
        <taxon>Archosauria</taxon>
        <taxon>Dinosauria</taxon>
        <taxon>Saurischia</taxon>
        <taxon>Theropoda</taxon>
        <taxon>Coelurosauria</taxon>
        <taxon>Aves</taxon>
        <taxon>Neognathae</taxon>
        <taxon>Galloanserae</taxon>
        <taxon>Anseriformes</taxon>
        <taxon>Anatidae</taxon>
        <taxon>Anatinae</taxon>
        <taxon>Anas</taxon>
    </lineage>
</organism>
<dbReference type="InterPro" id="IPR047155">
    <property type="entry name" value="COMMD4/6/7/8"/>
</dbReference>
<dbReference type="InterPro" id="IPR037358">
    <property type="entry name" value="COMMD7"/>
</dbReference>
<evidence type="ECO:0000259" key="2">
    <source>
        <dbReference type="PROSITE" id="PS51269"/>
    </source>
</evidence>
<reference evidence="3" key="2">
    <citation type="submission" date="2025-09" db="UniProtKB">
        <authorList>
            <consortium name="Ensembl"/>
        </authorList>
    </citation>
    <scope>IDENTIFICATION</scope>
</reference>
<evidence type="ECO:0000313" key="4">
    <source>
        <dbReference type="Proteomes" id="UP000694549"/>
    </source>
</evidence>
<dbReference type="Ensembl" id="ENSAZOT00000015357.1">
    <property type="protein sequence ID" value="ENSAZOP00000014292.1"/>
    <property type="gene ID" value="ENSAZOG00000009209.1"/>
</dbReference>
<dbReference type="InterPro" id="IPR017920">
    <property type="entry name" value="COMM"/>
</dbReference>
<reference evidence="3" key="1">
    <citation type="submission" date="2025-08" db="UniProtKB">
        <authorList>
            <consortium name="Ensembl"/>
        </authorList>
    </citation>
    <scope>IDENTIFICATION</scope>
</reference>
<dbReference type="CDD" id="cd04755">
    <property type="entry name" value="Commd7"/>
    <property type="match status" value="1"/>
</dbReference>